<dbReference type="GO" id="GO:0006614">
    <property type="term" value="P:SRP-dependent cotranslational protein targeting to membrane"/>
    <property type="evidence" value="ECO:0007669"/>
    <property type="project" value="UniProtKB-UniRule"/>
</dbReference>
<dbReference type="Gene3D" id="1.25.40.10">
    <property type="entry name" value="Tetratricopeptide repeat domain"/>
    <property type="match status" value="1"/>
</dbReference>
<comment type="function">
    <text evidence="9">Component of the signal recognition particle (SRP) complex, a ribonucleoprotein complex that mediates the cotranslational targeting of secretory and membrane proteins to the endoplasmic reticulum (ER).</text>
</comment>
<keyword evidence="6" id="KW-0256">Endoplasmic reticulum</keyword>
<keyword evidence="8 9" id="KW-0687">Ribonucleoprotein</keyword>
<dbReference type="PANTHER" id="PTHR14094:SF9">
    <property type="entry name" value="SIGNAL RECOGNITION PARTICLE SUBUNIT SRP72"/>
    <property type="match status" value="1"/>
</dbReference>
<dbReference type="AlphaFoldDB" id="A0A8H3IX17"/>
<name>A0A8H3IX17_9LECA</name>
<keyword evidence="10" id="KW-0175">Coiled coil</keyword>
<keyword evidence="14" id="KW-1185">Reference proteome</keyword>
<dbReference type="GO" id="GO:0005783">
    <property type="term" value="C:endoplasmic reticulum"/>
    <property type="evidence" value="ECO:0007669"/>
    <property type="project" value="UniProtKB-SubCell"/>
</dbReference>
<keyword evidence="5 9" id="KW-0963">Cytoplasm</keyword>
<comment type="subcellular location">
    <subcellularLocation>
        <location evidence="2 9">Cytoplasm</location>
    </subcellularLocation>
    <subcellularLocation>
        <location evidence="1">Endoplasmic reticulum</location>
    </subcellularLocation>
</comment>
<gene>
    <name evidence="13" type="primary">SRP72</name>
    <name evidence="13" type="ORF">HETSPECPRED_007634</name>
</gene>
<dbReference type="GO" id="GO:0005786">
    <property type="term" value="C:signal recognition particle, endoplasmic reticulum targeting"/>
    <property type="evidence" value="ECO:0007669"/>
    <property type="project" value="UniProtKB-UniRule"/>
</dbReference>
<evidence type="ECO:0000256" key="4">
    <source>
        <dbReference type="ARBA" id="ARBA00018350"/>
    </source>
</evidence>
<evidence type="ECO:0000256" key="10">
    <source>
        <dbReference type="SAM" id="Coils"/>
    </source>
</evidence>
<dbReference type="Proteomes" id="UP000664521">
    <property type="component" value="Unassembled WGS sequence"/>
</dbReference>
<dbReference type="SUPFAM" id="SSF48452">
    <property type="entry name" value="TPR-like"/>
    <property type="match status" value="1"/>
</dbReference>
<evidence type="ECO:0000256" key="3">
    <source>
        <dbReference type="ARBA" id="ARBA00007676"/>
    </source>
</evidence>
<dbReference type="PANTHER" id="PTHR14094">
    <property type="entry name" value="SIGNAL RECOGNITION PARTICLE 72"/>
    <property type="match status" value="1"/>
</dbReference>
<evidence type="ECO:0000256" key="1">
    <source>
        <dbReference type="ARBA" id="ARBA00004240"/>
    </source>
</evidence>
<evidence type="ECO:0000256" key="7">
    <source>
        <dbReference type="ARBA" id="ARBA00023135"/>
    </source>
</evidence>
<feature type="coiled-coil region" evidence="10">
    <location>
        <begin position="17"/>
        <end position="71"/>
    </location>
</feature>
<dbReference type="Pfam" id="PF17004">
    <property type="entry name" value="SRP_TPR_like"/>
    <property type="match status" value="1"/>
</dbReference>
<dbReference type="EMBL" id="CAJPDS010000055">
    <property type="protein sequence ID" value="CAF9930444.1"/>
    <property type="molecule type" value="Genomic_DNA"/>
</dbReference>
<dbReference type="PIRSF" id="PIRSF038922">
    <property type="entry name" value="SRP72"/>
    <property type="match status" value="1"/>
</dbReference>
<feature type="compositionally biased region" description="Basic residues" evidence="11">
    <location>
        <begin position="559"/>
        <end position="568"/>
    </location>
</feature>
<evidence type="ECO:0000259" key="12">
    <source>
        <dbReference type="Pfam" id="PF08492"/>
    </source>
</evidence>
<evidence type="ECO:0000313" key="13">
    <source>
        <dbReference type="EMBL" id="CAF9930444.1"/>
    </source>
</evidence>
<evidence type="ECO:0000256" key="9">
    <source>
        <dbReference type="PIRNR" id="PIRNR038922"/>
    </source>
</evidence>
<feature type="compositionally biased region" description="Basic residues" evidence="11">
    <location>
        <begin position="593"/>
        <end position="602"/>
    </location>
</feature>
<evidence type="ECO:0000256" key="11">
    <source>
        <dbReference type="SAM" id="MobiDB-lite"/>
    </source>
</evidence>
<sequence length="645" mass="70938">MSSPISDLRTLLKKSTVDDHEEVLRACNATLKQAKSDLEAQHIKVVALLKLERYDDALRALEAGGDRLRQRALLERAYALYKIGSLKEANELAKSFEDSRGARHVEAQASYRIEDFSNAANIYRELAEAHASHYDEENDLRINSGATDAQLEWRKQGDSVRKKKPSREDLEVFETAYNAACGAIARDEMGQSEVLLNRARDLCSTLDELSERQKSEEILPIKVQQVYVLSRMGKLEEAERLASDSAFSEILDLATRQIGQNNKLASATSTPNPFLAHRLLQEAVTPKHSDQLFSYQAEPMRENRLVLDLLVGKYSAVLSSTLKTLSTQQCSTDGHTNKLSVLHAAAHAQSDLGKMGLKKILPLVEKRPTDVGLTLTIIQLYILTNNVGSALTFMESLLDRLASSSDSNYQDVRFAPGLMSILVSLYKQQNRKSQVISALAKAASYWRHKQKPPIALLQAAGVQLLASSKGEDQDLAREIFSILRSSEPTSRFATAGYVAAHAALSHDKVQSEADSLTSIPRLVADVDVFTLEKTGVPFPPAGDALTAKRKRALDDKPKPAKKRVRKSRLPKDFDASKTPDPERWLPLRDRSSYKPKGKKGKKKAEALTQGGMVGLSKDNTKGGGEGVLQAKSGGGGGGKKRKGKK</sequence>
<organism evidence="13 14">
    <name type="scientific">Heterodermia speciosa</name>
    <dbReference type="NCBI Taxonomy" id="116794"/>
    <lineage>
        <taxon>Eukaryota</taxon>
        <taxon>Fungi</taxon>
        <taxon>Dikarya</taxon>
        <taxon>Ascomycota</taxon>
        <taxon>Pezizomycotina</taxon>
        <taxon>Lecanoromycetes</taxon>
        <taxon>OSLEUM clade</taxon>
        <taxon>Lecanoromycetidae</taxon>
        <taxon>Caliciales</taxon>
        <taxon>Physciaceae</taxon>
        <taxon>Heterodermia</taxon>
    </lineage>
</organism>
<feature type="region of interest" description="Disordered" evidence="11">
    <location>
        <begin position="539"/>
        <end position="645"/>
    </location>
</feature>
<dbReference type="GO" id="GO:0008312">
    <property type="term" value="F:7S RNA binding"/>
    <property type="evidence" value="ECO:0007669"/>
    <property type="project" value="InterPro"/>
</dbReference>
<dbReference type="GO" id="GO:0043022">
    <property type="term" value="F:ribosome binding"/>
    <property type="evidence" value="ECO:0007669"/>
    <property type="project" value="TreeGrafter"/>
</dbReference>
<comment type="similarity">
    <text evidence="3 9">Belongs to the SRP72 family.</text>
</comment>
<keyword evidence="7 9" id="KW-0733">Signal recognition particle</keyword>
<protein>
    <recommendedName>
        <fullName evidence="4 9">Signal recognition particle subunit SRP72</fullName>
    </recommendedName>
</protein>
<reference evidence="13" key="1">
    <citation type="submission" date="2021-03" db="EMBL/GenBank/DDBJ databases">
        <authorList>
            <person name="Tagirdzhanova G."/>
        </authorList>
    </citation>
    <scope>NUCLEOTIDE SEQUENCE</scope>
</reference>
<dbReference type="Pfam" id="PF08492">
    <property type="entry name" value="SRP72"/>
    <property type="match status" value="1"/>
</dbReference>
<dbReference type="FunFam" id="1.25.40.10:FF:000512">
    <property type="entry name" value="Signal recognition particle subunit SRP72"/>
    <property type="match status" value="1"/>
</dbReference>
<evidence type="ECO:0000256" key="8">
    <source>
        <dbReference type="ARBA" id="ARBA00023274"/>
    </source>
</evidence>
<dbReference type="InterPro" id="IPR013699">
    <property type="entry name" value="Signal_recog_part_SRP72_RNA-bd"/>
</dbReference>
<feature type="compositionally biased region" description="Gly residues" evidence="11">
    <location>
        <begin position="621"/>
        <end position="637"/>
    </location>
</feature>
<dbReference type="InterPro" id="IPR031545">
    <property type="entry name" value="SRP72_TPR-like"/>
</dbReference>
<evidence type="ECO:0000256" key="6">
    <source>
        <dbReference type="ARBA" id="ARBA00022824"/>
    </source>
</evidence>
<feature type="compositionally biased region" description="Basic and acidic residues" evidence="11">
    <location>
        <begin position="569"/>
        <end position="592"/>
    </location>
</feature>
<evidence type="ECO:0000313" key="14">
    <source>
        <dbReference type="Proteomes" id="UP000664521"/>
    </source>
</evidence>
<evidence type="ECO:0000256" key="2">
    <source>
        <dbReference type="ARBA" id="ARBA00004496"/>
    </source>
</evidence>
<proteinExistence type="inferred from homology"/>
<dbReference type="InterPro" id="IPR026270">
    <property type="entry name" value="SRP72"/>
</dbReference>
<dbReference type="InterPro" id="IPR011990">
    <property type="entry name" value="TPR-like_helical_dom_sf"/>
</dbReference>
<comment type="caution">
    <text evidence="13">The sequence shown here is derived from an EMBL/GenBank/DDBJ whole genome shotgun (WGS) entry which is preliminary data.</text>
</comment>
<dbReference type="OrthoDB" id="5421607at2759"/>
<feature type="domain" description="Signal recognition particle SRP72 subunit RNA-binding" evidence="12">
    <location>
        <begin position="546"/>
        <end position="595"/>
    </location>
</feature>
<accession>A0A8H3IX17</accession>
<evidence type="ECO:0000256" key="5">
    <source>
        <dbReference type="ARBA" id="ARBA00022490"/>
    </source>
</evidence>